<evidence type="ECO:0000313" key="2">
    <source>
        <dbReference type="EMBL" id="PLW15237.1"/>
    </source>
</evidence>
<organism evidence="4 6">
    <name type="scientific">Puccinia coronata f. sp. avenae</name>
    <dbReference type="NCBI Taxonomy" id="200324"/>
    <lineage>
        <taxon>Eukaryota</taxon>
        <taxon>Fungi</taxon>
        <taxon>Dikarya</taxon>
        <taxon>Basidiomycota</taxon>
        <taxon>Pucciniomycotina</taxon>
        <taxon>Pucciniomycetes</taxon>
        <taxon>Pucciniales</taxon>
        <taxon>Pucciniaceae</taxon>
        <taxon>Puccinia</taxon>
    </lineage>
</organism>
<feature type="signal peptide" evidence="1">
    <location>
        <begin position="1"/>
        <end position="21"/>
    </location>
</feature>
<proteinExistence type="predicted"/>
<feature type="chain" id="PRO_5015083888" description="Hydrophobin" evidence="1">
    <location>
        <begin position="22"/>
        <end position="122"/>
    </location>
</feature>
<dbReference type="Proteomes" id="UP000235392">
    <property type="component" value="Unassembled WGS sequence"/>
</dbReference>
<sequence length="122" mass="13398">MQFLQSILFLACATAFVEVLACHGSKPKGWCISQFSDPATGELVGYGMEPRVGKSCTDGLLTRICCTKSFQPDQNASFETTQQLVFSECDFEQFKPTPGTQTYTARQVARDPLRGLAGLQFT</sequence>
<dbReference type="EMBL" id="PGCI01000073">
    <property type="protein sequence ID" value="PLW42977.1"/>
    <property type="molecule type" value="Genomic_DNA"/>
</dbReference>
<evidence type="ECO:0008006" key="8">
    <source>
        <dbReference type="Google" id="ProtNLM"/>
    </source>
</evidence>
<keyword evidence="6" id="KW-1185">Reference proteome</keyword>
<dbReference type="EMBL" id="PGCJ01000901">
    <property type="protein sequence ID" value="PLW15237.1"/>
    <property type="molecule type" value="Genomic_DNA"/>
</dbReference>
<name>A0A2N5UQG4_9BASI</name>
<evidence type="ECO:0000313" key="3">
    <source>
        <dbReference type="EMBL" id="PLW24388.1"/>
    </source>
</evidence>
<dbReference type="Proteomes" id="UP000235388">
    <property type="component" value="Unassembled WGS sequence"/>
</dbReference>
<evidence type="ECO:0000313" key="7">
    <source>
        <dbReference type="Proteomes" id="UP000235392"/>
    </source>
</evidence>
<evidence type="ECO:0000313" key="6">
    <source>
        <dbReference type="Proteomes" id="UP000235388"/>
    </source>
</evidence>
<keyword evidence="1" id="KW-0732">Signal</keyword>
<evidence type="ECO:0000313" key="4">
    <source>
        <dbReference type="EMBL" id="PLW40003.1"/>
    </source>
</evidence>
<dbReference type="AlphaFoldDB" id="A0A2N5UQG4"/>
<protein>
    <recommendedName>
        <fullName evidence="8">Hydrophobin</fullName>
    </recommendedName>
</protein>
<reference evidence="6 7" key="1">
    <citation type="submission" date="2017-11" db="EMBL/GenBank/DDBJ databases">
        <title>De novo assembly and phasing of dikaryotic genomes from two isolates of Puccinia coronata f. sp. avenae, the causal agent of oat crown rust.</title>
        <authorList>
            <person name="Miller M.E."/>
            <person name="Zhang Y."/>
            <person name="Omidvar V."/>
            <person name="Sperschneider J."/>
            <person name="Schwessinger B."/>
            <person name="Raley C."/>
            <person name="Palmer J.M."/>
            <person name="Garnica D."/>
            <person name="Upadhyaya N."/>
            <person name="Rathjen J."/>
            <person name="Taylor J.M."/>
            <person name="Park R.F."/>
            <person name="Dodds P.N."/>
            <person name="Hirsch C.D."/>
            <person name="Kianian S.F."/>
            <person name="Figueroa M."/>
        </authorList>
    </citation>
    <scope>NUCLEOTIDE SEQUENCE [LARGE SCALE GENOMIC DNA]</scope>
    <source>
        <strain evidence="4">12NC29</strain>
        <strain evidence="3">12SD80</strain>
    </source>
</reference>
<dbReference type="EMBL" id="PGCJ01000187">
    <property type="protein sequence ID" value="PLW40003.1"/>
    <property type="molecule type" value="Genomic_DNA"/>
</dbReference>
<evidence type="ECO:0000313" key="5">
    <source>
        <dbReference type="EMBL" id="PLW42977.1"/>
    </source>
</evidence>
<evidence type="ECO:0000256" key="1">
    <source>
        <dbReference type="SAM" id="SignalP"/>
    </source>
</evidence>
<comment type="caution">
    <text evidence="4">The sequence shown here is derived from an EMBL/GenBank/DDBJ whole genome shotgun (WGS) entry which is preliminary data.</text>
</comment>
<accession>A0A2N5UQG4</accession>
<dbReference type="EMBL" id="PGCI01000610">
    <property type="protein sequence ID" value="PLW24388.1"/>
    <property type="molecule type" value="Genomic_DNA"/>
</dbReference>
<gene>
    <name evidence="4" type="ORF">PCANC_11539</name>
    <name evidence="2" type="ORF">PCANC_13896</name>
    <name evidence="5" type="ORF">PCASD_04727</name>
    <name evidence="3" type="ORF">PCASD_08395</name>
</gene>